<organism evidence="1 2">
    <name type="scientific">Diatraea saccharalis</name>
    <name type="common">sugarcane borer</name>
    <dbReference type="NCBI Taxonomy" id="40085"/>
    <lineage>
        <taxon>Eukaryota</taxon>
        <taxon>Metazoa</taxon>
        <taxon>Ecdysozoa</taxon>
        <taxon>Arthropoda</taxon>
        <taxon>Hexapoda</taxon>
        <taxon>Insecta</taxon>
        <taxon>Pterygota</taxon>
        <taxon>Neoptera</taxon>
        <taxon>Endopterygota</taxon>
        <taxon>Lepidoptera</taxon>
        <taxon>Glossata</taxon>
        <taxon>Ditrysia</taxon>
        <taxon>Pyraloidea</taxon>
        <taxon>Crambidae</taxon>
        <taxon>Crambinae</taxon>
        <taxon>Diatraea</taxon>
    </lineage>
</organism>
<reference evidence="1" key="2">
    <citation type="submission" date="2022-10" db="EMBL/GenBank/DDBJ databases">
        <authorList>
            <consortium name="ENA_rothamsted_submissions"/>
            <consortium name="culmorum"/>
            <person name="King R."/>
        </authorList>
    </citation>
    <scope>NUCLEOTIDE SEQUENCE</scope>
</reference>
<keyword evidence="2" id="KW-1185">Reference proteome</keyword>
<sequence length="143" mass="16457">MRLVMKNQKFIVLFRNVKYYRIVQIPVVVTQLKHEGRWLVTVSRDPCPQFLVHNHTSEPLVLAQPVLEGEEPSSTKFPLSECEGIRWWLVVGAGAVMHYSSPAHNERYPPPSPQPPQVQFLTFARARDGEYTSYFVSLSYLLS</sequence>
<gene>
    <name evidence="1" type="ORF">DIATSA_LOCUS650</name>
</gene>
<evidence type="ECO:0000313" key="2">
    <source>
        <dbReference type="Proteomes" id="UP001153714"/>
    </source>
</evidence>
<protein>
    <submittedName>
        <fullName evidence="1">Uncharacterized protein</fullName>
    </submittedName>
</protein>
<proteinExistence type="predicted"/>
<dbReference type="Proteomes" id="UP001153714">
    <property type="component" value="Chromosome 1"/>
</dbReference>
<name>A0A9N9QTG6_9NEOP</name>
<evidence type="ECO:0000313" key="1">
    <source>
        <dbReference type="EMBL" id="CAG9782390.1"/>
    </source>
</evidence>
<accession>A0A9N9QTG6</accession>
<dbReference type="AlphaFoldDB" id="A0A9N9QTG6"/>
<dbReference type="EMBL" id="OU893332">
    <property type="protein sequence ID" value="CAG9782390.1"/>
    <property type="molecule type" value="Genomic_DNA"/>
</dbReference>
<reference evidence="1" key="1">
    <citation type="submission" date="2021-12" db="EMBL/GenBank/DDBJ databases">
        <authorList>
            <person name="King R."/>
        </authorList>
    </citation>
    <scope>NUCLEOTIDE SEQUENCE</scope>
</reference>
<dbReference type="OrthoDB" id="445152at2759"/>